<evidence type="ECO:0000313" key="3">
    <source>
        <dbReference type="Proteomes" id="UP000198394"/>
    </source>
</evidence>
<reference evidence="2 3" key="1">
    <citation type="submission" date="2017-04" db="EMBL/GenBank/DDBJ databases">
        <title>The genome sequence of Parageobacillus galactosidasius DSM 18751.</title>
        <authorList>
            <person name="Ramaloko W.T."/>
            <person name="Koen N."/>
            <person name="Polliack S."/>
            <person name="Aliyu H."/>
            <person name="Lebre P."/>
            <person name="Mohr T."/>
            <person name="Oswald F."/>
            <person name="Zwick M."/>
            <person name="Neumann A."/>
            <person name="Syldatk C."/>
            <person name="Cowan D."/>
            <person name="De Maayer P."/>
        </authorList>
    </citation>
    <scope>NUCLEOTIDE SEQUENCE [LARGE SCALE GENOMIC DNA]</scope>
    <source>
        <strain evidence="2 3">DSM 18751</strain>
    </source>
</reference>
<name>A0A226QN55_9BACL</name>
<protein>
    <submittedName>
        <fullName evidence="2">Uncharacterized protein</fullName>
    </submittedName>
</protein>
<dbReference type="Proteomes" id="UP000198394">
    <property type="component" value="Unassembled WGS sequence"/>
</dbReference>
<dbReference type="EMBL" id="NDYL01000002">
    <property type="protein sequence ID" value="OXB93030.1"/>
    <property type="molecule type" value="Genomic_DNA"/>
</dbReference>
<dbReference type="AlphaFoldDB" id="A0A226QN55"/>
<sequence>MFPVFGKTRFGEWLLISAAPIQRLEDQRDKNSHNGASSSLFAADYAYLFAILPLSSTIIHFSRKNL</sequence>
<evidence type="ECO:0000313" key="2">
    <source>
        <dbReference type="EMBL" id="OXB93030.1"/>
    </source>
</evidence>
<proteinExistence type="predicted"/>
<keyword evidence="3" id="KW-1185">Reference proteome</keyword>
<organism evidence="2 3">
    <name type="scientific">Parageobacillus galactosidasius</name>
    <dbReference type="NCBI Taxonomy" id="883812"/>
    <lineage>
        <taxon>Bacteria</taxon>
        <taxon>Bacillati</taxon>
        <taxon>Bacillota</taxon>
        <taxon>Bacilli</taxon>
        <taxon>Bacillales</taxon>
        <taxon>Anoxybacillaceae</taxon>
        <taxon>Parageobacillus</taxon>
    </lineage>
</organism>
<keyword evidence="1" id="KW-0812">Transmembrane</keyword>
<feature type="transmembrane region" description="Helical" evidence="1">
    <location>
        <begin position="45"/>
        <end position="62"/>
    </location>
</feature>
<keyword evidence="1" id="KW-1133">Transmembrane helix</keyword>
<comment type="caution">
    <text evidence="2">The sequence shown here is derived from an EMBL/GenBank/DDBJ whole genome shotgun (WGS) entry which is preliminary data.</text>
</comment>
<gene>
    <name evidence="2" type="ORF">B9L23_18085</name>
</gene>
<accession>A0A226QN55</accession>
<keyword evidence="1" id="KW-0472">Membrane</keyword>
<evidence type="ECO:0000256" key="1">
    <source>
        <dbReference type="SAM" id="Phobius"/>
    </source>
</evidence>
<dbReference type="RefSeq" id="WP_089098157.1">
    <property type="nucleotide sequence ID" value="NZ_NDYL01000002.1"/>
</dbReference>